<dbReference type="GeneID" id="25325626"/>
<protein>
    <recommendedName>
        <fullName evidence="1">AB hydrolase-1 domain-containing protein</fullName>
    </recommendedName>
</protein>
<dbReference type="Gene3D" id="3.40.50.1820">
    <property type="entry name" value="alpha/beta hydrolase"/>
    <property type="match status" value="1"/>
</dbReference>
<dbReference type="InterPro" id="IPR050471">
    <property type="entry name" value="AB_hydrolase"/>
</dbReference>
<name>A0A0D2EWX3_9EURO</name>
<organism evidence="2 3">
    <name type="scientific">Exophiala xenobiotica</name>
    <dbReference type="NCBI Taxonomy" id="348802"/>
    <lineage>
        <taxon>Eukaryota</taxon>
        <taxon>Fungi</taxon>
        <taxon>Dikarya</taxon>
        <taxon>Ascomycota</taxon>
        <taxon>Pezizomycotina</taxon>
        <taxon>Eurotiomycetes</taxon>
        <taxon>Chaetothyriomycetidae</taxon>
        <taxon>Chaetothyriales</taxon>
        <taxon>Herpotrichiellaceae</taxon>
        <taxon>Exophiala</taxon>
    </lineage>
</organism>
<feature type="domain" description="AB hydrolase-1" evidence="1">
    <location>
        <begin position="20"/>
        <end position="139"/>
    </location>
</feature>
<dbReference type="SUPFAM" id="SSF53474">
    <property type="entry name" value="alpha/beta-Hydrolases"/>
    <property type="match status" value="1"/>
</dbReference>
<keyword evidence="3" id="KW-1185">Reference proteome</keyword>
<dbReference type="EMBL" id="KN847318">
    <property type="protein sequence ID" value="KIW59260.1"/>
    <property type="molecule type" value="Genomic_DNA"/>
</dbReference>
<dbReference type="RefSeq" id="XP_013319844.1">
    <property type="nucleotide sequence ID" value="XM_013464390.1"/>
</dbReference>
<dbReference type="STRING" id="348802.A0A0D2EWX3"/>
<dbReference type="InterPro" id="IPR000073">
    <property type="entry name" value="AB_hydrolase_1"/>
</dbReference>
<reference evidence="2 3" key="1">
    <citation type="submission" date="2015-01" db="EMBL/GenBank/DDBJ databases">
        <title>The Genome Sequence of Exophiala xenobiotica CBS118157.</title>
        <authorList>
            <consortium name="The Broad Institute Genomics Platform"/>
            <person name="Cuomo C."/>
            <person name="de Hoog S."/>
            <person name="Gorbushina A."/>
            <person name="Stielow B."/>
            <person name="Teixiera M."/>
            <person name="Abouelleil A."/>
            <person name="Chapman S.B."/>
            <person name="Priest M."/>
            <person name="Young S.K."/>
            <person name="Wortman J."/>
            <person name="Nusbaum C."/>
            <person name="Birren B."/>
        </authorList>
    </citation>
    <scope>NUCLEOTIDE SEQUENCE [LARGE SCALE GENOMIC DNA]</scope>
    <source>
        <strain evidence="2 3">CBS 118157</strain>
    </source>
</reference>
<dbReference type="OrthoDB" id="408373at2759"/>
<accession>A0A0D2EWX3</accession>
<evidence type="ECO:0000259" key="1">
    <source>
        <dbReference type="Pfam" id="PF00561"/>
    </source>
</evidence>
<dbReference type="HOGENOM" id="CLU_083329_0_0_1"/>
<dbReference type="GO" id="GO:0004806">
    <property type="term" value="F:triacylglycerol lipase activity"/>
    <property type="evidence" value="ECO:0007669"/>
    <property type="project" value="TreeGrafter"/>
</dbReference>
<evidence type="ECO:0000313" key="2">
    <source>
        <dbReference type="EMBL" id="KIW59260.1"/>
    </source>
</evidence>
<dbReference type="AlphaFoldDB" id="A0A0D2EWX3"/>
<proteinExistence type="predicted"/>
<dbReference type="Pfam" id="PF00561">
    <property type="entry name" value="Abhydrolase_1"/>
    <property type="match status" value="1"/>
</dbReference>
<dbReference type="Proteomes" id="UP000054342">
    <property type="component" value="Unassembled WGS sequence"/>
</dbReference>
<dbReference type="PANTHER" id="PTHR43433:SF5">
    <property type="entry name" value="AB HYDROLASE-1 DOMAIN-CONTAINING PROTEIN"/>
    <property type="match status" value="1"/>
</dbReference>
<dbReference type="GO" id="GO:0046503">
    <property type="term" value="P:glycerolipid catabolic process"/>
    <property type="evidence" value="ECO:0007669"/>
    <property type="project" value="TreeGrafter"/>
</dbReference>
<evidence type="ECO:0000313" key="3">
    <source>
        <dbReference type="Proteomes" id="UP000054342"/>
    </source>
</evidence>
<dbReference type="PANTHER" id="PTHR43433">
    <property type="entry name" value="HYDROLASE, ALPHA/BETA FOLD FAMILY PROTEIN"/>
    <property type="match status" value="1"/>
</dbReference>
<sequence>MPHLDVPGAQLYYETIGSGPLLLLIPGGNGSCDLWRMLAEHLKSHFTVALYDRRGFSRSNLIGAQDYEHRLGTDADDASRLIKHLSSDGTATVLGNSSGAIVSLELLSSHPDVLRTVITHEPPAVKFLPDCDELWKVQNDIYNTYRKSGVAPAIEKFADMVKAGAERPALTQGFTSTTPDVKFNTMYWFEREFLQYPFREFDTKVLEKKKHLLLLANGRDSNNEALHFRANVAIGERLGLKVALLPGMHVSFATNPRAWARDLMQALKEKDEFYAKL</sequence>
<gene>
    <name evidence="2" type="ORF">PV05_03718</name>
</gene>
<dbReference type="InterPro" id="IPR029058">
    <property type="entry name" value="AB_hydrolase_fold"/>
</dbReference>